<reference evidence="12 13" key="1">
    <citation type="journal article" date="2018" name="Evol. Lett.">
        <title>Horizontal gene cluster transfer increased hallucinogenic mushroom diversity.</title>
        <authorList>
            <person name="Reynolds H.T."/>
            <person name="Vijayakumar V."/>
            <person name="Gluck-Thaler E."/>
            <person name="Korotkin H.B."/>
            <person name="Matheny P.B."/>
            <person name="Slot J.C."/>
        </authorList>
    </citation>
    <scope>NUCLEOTIDE SEQUENCE [LARGE SCALE GENOMIC DNA]</scope>
    <source>
        <strain evidence="12 13">2629</strain>
    </source>
</reference>
<evidence type="ECO:0000313" key="13">
    <source>
        <dbReference type="Proteomes" id="UP000284842"/>
    </source>
</evidence>
<keyword evidence="6" id="KW-1133">Transmembrane helix</keyword>
<evidence type="ECO:0000256" key="10">
    <source>
        <dbReference type="PIRSR" id="PIRSR000862-1"/>
    </source>
</evidence>
<accession>A0A409Y5Z7</accession>
<evidence type="ECO:0000256" key="3">
    <source>
        <dbReference type="ARBA" id="ARBA00022692"/>
    </source>
</evidence>
<dbReference type="OrthoDB" id="9974421at2759"/>
<keyword evidence="13" id="KW-1185">Reference proteome</keyword>
<evidence type="ECO:0000256" key="8">
    <source>
        <dbReference type="ARBA" id="ARBA00023136"/>
    </source>
</evidence>
<dbReference type="SUPFAM" id="SSF53474">
    <property type="entry name" value="alpha/beta-Hydrolases"/>
    <property type="match status" value="1"/>
</dbReference>
<organism evidence="12 13">
    <name type="scientific">Panaeolus cyanescens</name>
    <dbReference type="NCBI Taxonomy" id="181874"/>
    <lineage>
        <taxon>Eukaryota</taxon>
        <taxon>Fungi</taxon>
        <taxon>Dikarya</taxon>
        <taxon>Basidiomycota</taxon>
        <taxon>Agaricomycotina</taxon>
        <taxon>Agaricomycetes</taxon>
        <taxon>Agaricomycetidae</taxon>
        <taxon>Agaricales</taxon>
        <taxon>Agaricineae</taxon>
        <taxon>Galeropsidaceae</taxon>
        <taxon>Panaeolus</taxon>
    </lineage>
</organism>
<evidence type="ECO:0000256" key="4">
    <source>
        <dbReference type="ARBA" id="ARBA00022801"/>
    </source>
</evidence>
<dbReference type="GO" id="GO:0016788">
    <property type="term" value="F:hydrolase activity, acting on ester bonds"/>
    <property type="evidence" value="ECO:0007669"/>
    <property type="project" value="InterPro"/>
</dbReference>
<proteinExistence type="inferred from homology"/>
<dbReference type="PIRSF" id="PIRSF000862">
    <property type="entry name" value="Steryl_ester_lip"/>
    <property type="match status" value="1"/>
</dbReference>
<keyword evidence="8" id="KW-0472">Membrane</keyword>
<keyword evidence="3" id="KW-0812">Transmembrane</keyword>
<dbReference type="AlphaFoldDB" id="A0A409Y5Z7"/>
<feature type="active site" description="Nucleophile" evidence="10">
    <location>
        <position position="168"/>
    </location>
</feature>
<dbReference type="InterPro" id="IPR025483">
    <property type="entry name" value="Lipase_euk"/>
</dbReference>
<evidence type="ECO:0000256" key="7">
    <source>
        <dbReference type="ARBA" id="ARBA00023098"/>
    </source>
</evidence>
<evidence type="ECO:0000259" key="11">
    <source>
        <dbReference type="Pfam" id="PF04083"/>
    </source>
</evidence>
<evidence type="ECO:0000256" key="5">
    <source>
        <dbReference type="ARBA" id="ARBA00022963"/>
    </source>
</evidence>
<dbReference type="InParanoid" id="A0A409Y5Z7"/>
<comment type="subcellular location">
    <subcellularLocation>
        <location evidence="1">Membrane</location>
        <topology evidence="1">Single-pass membrane protein</topology>
    </subcellularLocation>
</comment>
<dbReference type="InterPro" id="IPR006693">
    <property type="entry name" value="AB_hydrolase_lipase"/>
</dbReference>
<name>A0A409Y5Z7_9AGAR</name>
<keyword evidence="5 9" id="KW-0442">Lipid degradation</keyword>
<dbReference type="EMBL" id="NHTK01001383">
    <property type="protein sequence ID" value="PPQ98455.1"/>
    <property type="molecule type" value="Genomic_DNA"/>
</dbReference>
<sequence>MIFRWSATSPSVANSELELAQKIRRAKNMHAFCSAFGYSHEEHKVTTDDGYILTLYRLLPRDASDSCTAKGRPVVYFQHGLLTNSELFMSVTAPEKCLPIVLLEDGYDVWLGNNRGNKYSREHTTKSCDSTDFWDYSIDDFVRYDIPNSISFIIEHTGVSKISYVGFSQGSAQGFGALSVNPILNEQLDILIGLAPIMRPAGYPSPILDSLVKKNPNIVYNFFGRKAMCSWVAFLQANLPLSLVTHIVDIGMKLLLAYNNHNFSHLQKRASYSHIYCSCSVKTIVHWGQIMRNTVFSKFQDHPSAEVVRYPTENIKVPVVLLHGDQDCLFVKDVVLEHLPADVTCHVLENYEHLDVLWGEKVHIDVIPVVQDILNSR</sequence>
<dbReference type="PANTHER" id="PTHR11005">
    <property type="entry name" value="LYSOSOMAL ACID LIPASE-RELATED"/>
    <property type="match status" value="1"/>
</dbReference>
<evidence type="ECO:0000256" key="1">
    <source>
        <dbReference type="ARBA" id="ARBA00004167"/>
    </source>
</evidence>
<evidence type="ECO:0000256" key="6">
    <source>
        <dbReference type="ARBA" id="ARBA00022989"/>
    </source>
</evidence>
<dbReference type="FunFam" id="3.40.50.1820:FF:000095">
    <property type="entry name" value="Triglyceride lipase-cholesterol esterase"/>
    <property type="match status" value="1"/>
</dbReference>
<gene>
    <name evidence="12" type="ORF">CVT24_004134</name>
</gene>
<evidence type="ECO:0000256" key="9">
    <source>
        <dbReference type="PIRNR" id="PIRNR000862"/>
    </source>
</evidence>
<dbReference type="Gene3D" id="3.40.50.1820">
    <property type="entry name" value="alpha/beta hydrolase"/>
    <property type="match status" value="1"/>
</dbReference>
<evidence type="ECO:0000313" key="12">
    <source>
        <dbReference type="EMBL" id="PPQ98455.1"/>
    </source>
</evidence>
<dbReference type="Proteomes" id="UP000284842">
    <property type="component" value="Unassembled WGS sequence"/>
</dbReference>
<feature type="domain" description="Partial AB-hydrolase lipase" evidence="11">
    <location>
        <begin position="32"/>
        <end position="90"/>
    </location>
</feature>
<feature type="active site" description="Charge relay system" evidence="10">
    <location>
        <position position="327"/>
    </location>
</feature>
<dbReference type="Pfam" id="PF04083">
    <property type="entry name" value="Abhydro_lipase"/>
    <property type="match status" value="1"/>
</dbReference>
<dbReference type="STRING" id="181874.A0A409Y5Z7"/>
<comment type="caution">
    <text evidence="12">The sequence shown here is derived from an EMBL/GenBank/DDBJ whole genome shotgun (WGS) entry which is preliminary data.</text>
</comment>
<dbReference type="InterPro" id="IPR029058">
    <property type="entry name" value="AB_hydrolase_fold"/>
</dbReference>
<dbReference type="GO" id="GO:0016020">
    <property type="term" value="C:membrane"/>
    <property type="evidence" value="ECO:0007669"/>
    <property type="project" value="UniProtKB-SubCell"/>
</dbReference>
<evidence type="ECO:0000256" key="2">
    <source>
        <dbReference type="ARBA" id="ARBA00010701"/>
    </source>
</evidence>
<keyword evidence="7" id="KW-0443">Lipid metabolism</keyword>
<comment type="similarity">
    <text evidence="2 9">Belongs to the AB hydrolase superfamily. Lipase family.</text>
</comment>
<keyword evidence="4 9" id="KW-0378">Hydrolase</keyword>
<protein>
    <recommendedName>
        <fullName evidence="9">Lipase</fullName>
    </recommendedName>
</protein>
<dbReference type="GO" id="GO:0016042">
    <property type="term" value="P:lipid catabolic process"/>
    <property type="evidence" value="ECO:0007669"/>
    <property type="project" value="UniProtKB-KW"/>
</dbReference>
<feature type="active site" description="Charge relay system" evidence="10">
    <location>
        <position position="353"/>
    </location>
</feature>